<dbReference type="VEuPathDB" id="FungiDB:HpaG801783"/>
<keyword evidence="2" id="KW-1185">Reference proteome</keyword>
<dbReference type="Proteomes" id="UP000011713">
    <property type="component" value="Unassembled WGS sequence"/>
</dbReference>
<dbReference type="EnsemblProtists" id="HpaT801783">
    <property type="protein sequence ID" value="HpaP801783"/>
    <property type="gene ID" value="HpaG801783"/>
</dbReference>
<reference evidence="1" key="2">
    <citation type="submission" date="2015-06" db="UniProtKB">
        <authorList>
            <consortium name="EnsemblProtists"/>
        </authorList>
    </citation>
    <scope>IDENTIFICATION</scope>
    <source>
        <strain evidence="1">Emoy2</strain>
    </source>
</reference>
<dbReference type="HOGENOM" id="CLU_2676359_0_0_1"/>
<dbReference type="InParanoid" id="M4B682"/>
<reference evidence="2" key="1">
    <citation type="journal article" date="2010" name="Science">
        <title>Signatures of adaptation to obligate biotrophy in the Hyaloperonospora arabidopsidis genome.</title>
        <authorList>
            <person name="Baxter L."/>
            <person name="Tripathy S."/>
            <person name="Ishaque N."/>
            <person name="Boot N."/>
            <person name="Cabral A."/>
            <person name="Kemen E."/>
            <person name="Thines M."/>
            <person name="Ah-Fong A."/>
            <person name="Anderson R."/>
            <person name="Badejoko W."/>
            <person name="Bittner-Eddy P."/>
            <person name="Boore J.L."/>
            <person name="Chibucos M.C."/>
            <person name="Coates M."/>
            <person name="Dehal P."/>
            <person name="Delehaunty K."/>
            <person name="Dong S."/>
            <person name="Downton P."/>
            <person name="Dumas B."/>
            <person name="Fabro G."/>
            <person name="Fronick C."/>
            <person name="Fuerstenberg S.I."/>
            <person name="Fulton L."/>
            <person name="Gaulin E."/>
            <person name="Govers F."/>
            <person name="Hughes L."/>
            <person name="Humphray S."/>
            <person name="Jiang R.H."/>
            <person name="Judelson H."/>
            <person name="Kamoun S."/>
            <person name="Kyung K."/>
            <person name="Meijer H."/>
            <person name="Minx P."/>
            <person name="Morris P."/>
            <person name="Nelson J."/>
            <person name="Phuntumart V."/>
            <person name="Qutob D."/>
            <person name="Rehmany A."/>
            <person name="Rougon-Cardoso A."/>
            <person name="Ryden P."/>
            <person name="Torto-Alalibo T."/>
            <person name="Studholme D."/>
            <person name="Wang Y."/>
            <person name="Win J."/>
            <person name="Wood J."/>
            <person name="Clifton S.W."/>
            <person name="Rogers J."/>
            <person name="Van den Ackerveken G."/>
            <person name="Jones J.D."/>
            <person name="McDowell J.M."/>
            <person name="Beynon J."/>
            <person name="Tyler B.M."/>
        </authorList>
    </citation>
    <scope>NUCLEOTIDE SEQUENCE [LARGE SCALE GENOMIC DNA]</scope>
    <source>
        <strain evidence="2">Emoy2</strain>
    </source>
</reference>
<proteinExistence type="predicted"/>
<organism evidence="1 2">
    <name type="scientific">Hyaloperonospora arabidopsidis (strain Emoy2)</name>
    <name type="common">Downy mildew agent</name>
    <name type="synonym">Peronospora arabidopsidis</name>
    <dbReference type="NCBI Taxonomy" id="559515"/>
    <lineage>
        <taxon>Eukaryota</taxon>
        <taxon>Sar</taxon>
        <taxon>Stramenopiles</taxon>
        <taxon>Oomycota</taxon>
        <taxon>Peronosporomycetes</taxon>
        <taxon>Peronosporales</taxon>
        <taxon>Peronosporaceae</taxon>
        <taxon>Hyaloperonospora</taxon>
    </lineage>
</organism>
<evidence type="ECO:0000313" key="2">
    <source>
        <dbReference type="Proteomes" id="UP000011713"/>
    </source>
</evidence>
<dbReference type="AlphaFoldDB" id="M4B682"/>
<dbReference type="EMBL" id="JH598543">
    <property type="status" value="NOT_ANNOTATED_CDS"/>
    <property type="molecule type" value="Genomic_DNA"/>
</dbReference>
<evidence type="ECO:0000313" key="1">
    <source>
        <dbReference type="EnsemblProtists" id="HpaP801783"/>
    </source>
</evidence>
<accession>M4B682</accession>
<name>M4B682_HYAAE</name>
<sequence length="75" mass="8473">MALKDDEHLTVEKLGKEPFADMMVMRAFDGVMAKWDLEDITERQLFNKLELGQGVAAIPNLGSPSDHVIKAYCRH</sequence>
<protein>
    <submittedName>
        <fullName evidence="1">Uncharacterized protein</fullName>
    </submittedName>
</protein>